<dbReference type="GO" id="GO:0005576">
    <property type="term" value="C:extracellular region"/>
    <property type="evidence" value="ECO:0007669"/>
    <property type="project" value="UniProtKB-SubCell"/>
</dbReference>
<evidence type="ECO:0000259" key="2">
    <source>
        <dbReference type="SMART" id="SM00198"/>
    </source>
</evidence>
<dbReference type="AlphaFoldDB" id="A0A482XSE6"/>
<evidence type="ECO:0000313" key="3">
    <source>
        <dbReference type="EMBL" id="RZF48378.1"/>
    </source>
</evidence>
<dbReference type="Pfam" id="PF00188">
    <property type="entry name" value="CAP"/>
    <property type="match status" value="1"/>
</dbReference>
<dbReference type="PANTHER" id="PTHR10334">
    <property type="entry name" value="CYSTEINE-RICH SECRETORY PROTEIN-RELATED"/>
    <property type="match status" value="1"/>
</dbReference>
<evidence type="ECO:0000256" key="1">
    <source>
        <dbReference type="SAM" id="SignalP"/>
    </source>
</evidence>
<reference evidence="3 4" key="1">
    <citation type="journal article" date="2017" name="Gigascience">
        <title>Genome sequence of the small brown planthopper, Laodelphax striatellus.</title>
        <authorList>
            <person name="Zhu J."/>
            <person name="Jiang F."/>
            <person name="Wang X."/>
            <person name="Yang P."/>
            <person name="Bao Y."/>
            <person name="Zhao W."/>
            <person name="Wang W."/>
            <person name="Lu H."/>
            <person name="Wang Q."/>
            <person name="Cui N."/>
            <person name="Li J."/>
            <person name="Chen X."/>
            <person name="Luo L."/>
            <person name="Yu J."/>
            <person name="Kang L."/>
            <person name="Cui F."/>
        </authorList>
    </citation>
    <scope>NUCLEOTIDE SEQUENCE [LARGE SCALE GENOMIC DNA]</scope>
    <source>
        <strain evidence="3">Lst14</strain>
    </source>
</reference>
<dbReference type="PRINTS" id="PR00837">
    <property type="entry name" value="V5TPXLIKE"/>
</dbReference>
<proteinExistence type="predicted"/>
<dbReference type="CDD" id="cd05380">
    <property type="entry name" value="CAP_euk"/>
    <property type="match status" value="1"/>
</dbReference>
<dbReference type="PROSITE" id="PS01010">
    <property type="entry name" value="CRISP_2"/>
    <property type="match status" value="1"/>
</dbReference>
<dbReference type="OrthoDB" id="289431at2759"/>
<dbReference type="InParanoid" id="A0A482XSE6"/>
<keyword evidence="4" id="KW-1185">Reference proteome</keyword>
<dbReference type="Proteomes" id="UP000291343">
    <property type="component" value="Unassembled WGS sequence"/>
</dbReference>
<dbReference type="SMR" id="A0A482XSE6"/>
<dbReference type="InterPro" id="IPR014044">
    <property type="entry name" value="CAP_dom"/>
</dbReference>
<dbReference type="STRING" id="195883.A0A482XSE6"/>
<keyword evidence="1" id="KW-0732">Signal</keyword>
<sequence>MVSTYSCLLFAILMVSMSMICRACENGKIYDNTITEKDISDVIEAHNMYRATIALGKLKTQPPAEDMQKMSWDNELSKTAHYWANQCMFKHNGDRGRYVGENIYIVWYGGPHTERTHNFTEAITSWYEEHVYYNYKTVEEEDFNDPTTQTGHYTQVMWANTNRVGCGFSSYYQTENQQDEVLYVCNYAPTGNYLGQYPYIIGKPDCKAHGLSNSDLDGLCKQE</sequence>
<dbReference type="InterPro" id="IPR018244">
    <property type="entry name" value="Allrgn_V5/Tpx1_CS"/>
</dbReference>
<dbReference type="InterPro" id="IPR001283">
    <property type="entry name" value="CRISP-related"/>
</dbReference>
<organism evidence="3 4">
    <name type="scientific">Laodelphax striatellus</name>
    <name type="common">Small brown planthopper</name>
    <name type="synonym">Delphax striatella</name>
    <dbReference type="NCBI Taxonomy" id="195883"/>
    <lineage>
        <taxon>Eukaryota</taxon>
        <taxon>Metazoa</taxon>
        <taxon>Ecdysozoa</taxon>
        <taxon>Arthropoda</taxon>
        <taxon>Hexapoda</taxon>
        <taxon>Insecta</taxon>
        <taxon>Pterygota</taxon>
        <taxon>Neoptera</taxon>
        <taxon>Paraneoptera</taxon>
        <taxon>Hemiptera</taxon>
        <taxon>Auchenorrhyncha</taxon>
        <taxon>Fulgoroidea</taxon>
        <taxon>Delphacidae</taxon>
        <taxon>Criomorphinae</taxon>
        <taxon>Laodelphax</taxon>
    </lineage>
</organism>
<comment type="caution">
    <text evidence="3">The sequence shown here is derived from an EMBL/GenBank/DDBJ whole genome shotgun (WGS) entry which is preliminary data.</text>
</comment>
<dbReference type="InterPro" id="IPR035940">
    <property type="entry name" value="CAP_sf"/>
</dbReference>
<dbReference type="InterPro" id="IPR002413">
    <property type="entry name" value="V5_allergen-like"/>
</dbReference>
<dbReference type="Gene3D" id="3.40.33.10">
    <property type="entry name" value="CAP"/>
    <property type="match status" value="1"/>
</dbReference>
<evidence type="ECO:0000313" key="4">
    <source>
        <dbReference type="Proteomes" id="UP000291343"/>
    </source>
</evidence>
<feature type="chain" id="PRO_5019815079" description="SCP domain-containing protein" evidence="1">
    <location>
        <begin position="24"/>
        <end position="223"/>
    </location>
</feature>
<feature type="domain" description="SCP" evidence="2">
    <location>
        <begin position="37"/>
        <end position="195"/>
    </location>
</feature>
<dbReference type="SUPFAM" id="SSF55797">
    <property type="entry name" value="PR-1-like"/>
    <property type="match status" value="1"/>
</dbReference>
<dbReference type="EMBL" id="QKKF02002514">
    <property type="protein sequence ID" value="RZF48378.1"/>
    <property type="molecule type" value="Genomic_DNA"/>
</dbReference>
<gene>
    <name evidence="3" type="ORF">LSTR_LSTR007545</name>
</gene>
<accession>A0A482XSE6</accession>
<dbReference type="PROSITE" id="PS01009">
    <property type="entry name" value="CRISP_1"/>
    <property type="match status" value="1"/>
</dbReference>
<feature type="signal peptide" evidence="1">
    <location>
        <begin position="1"/>
        <end position="23"/>
    </location>
</feature>
<dbReference type="SMART" id="SM00198">
    <property type="entry name" value="SCP"/>
    <property type="match status" value="1"/>
</dbReference>
<name>A0A482XSE6_LAOST</name>
<dbReference type="PRINTS" id="PR00838">
    <property type="entry name" value="V5ALLERGEN"/>
</dbReference>
<protein>
    <recommendedName>
        <fullName evidence="2">SCP domain-containing protein</fullName>
    </recommendedName>
</protein>